<keyword evidence="6 9" id="KW-0812">Transmembrane</keyword>
<feature type="transmembrane region" description="Helical" evidence="9">
    <location>
        <begin position="156"/>
        <end position="179"/>
    </location>
</feature>
<keyword evidence="5" id="KW-0997">Cell inner membrane</keyword>
<feature type="transmembrane region" description="Helical" evidence="9">
    <location>
        <begin position="47"/>
        <end position="68"/>
    </location>
</feature>
<keyword evidence="8 9" id="KW-0472">Membrane</keyword>
<comment type="subcellular location">
    <subcellularLocation>
        <location evidence="1">Cell inner membrane</location>
        <topology evidence="1">Multi-pass membrane protein</topology>
    </subcellularLocation>
    <subcellularLocation>
        <location evidence="9">Cell membrane</location>
        <topology evidence="9">Multi-pass membrane protein</topology>
    </subcellularLocation>
</comment>
<dbReference type="PANTHER" id="PTHR30413">
    <property type="entry name" value="INNER MEMBRANE TRANSPORT PERMEASE"/>
    <property type="match status" value="1"/>
</dbReference>
<reference evidence="11 12" key="1">
    <citation type="submission" date="2021-08" db="EMBL/GenBank/DDBJ databases">
        <authorList>
            <person name="Zhang D."/>
            <person name="Zhang A."/>
            <person name="Wang L."/>
        </authorList>
    </citation>
    <scope>NUCLEOTIDE SEQUENCE [LARGE SCALE GENOMIC DNA]</scope>
    <source>
        <strain evidence="11 12">WL0086</strain>
    </source>
</reference>
<dbReference type="PROSITE" id="PS51012">
    <property type="entry name" value="ABC_TM2"/>
    <property type="match status" value="1"/>
</dbReference>
<evidence type="ECO:0000256" key="8">
    <source>
        <dbReference type="ARBA" id="ARBA00023136"/>
    </source>
</evidence>
<protein>
    <recommendedName>
        <fullName evidence="9">Transport permease protein</fullName>
    </recommendedName>
</protein>
<keyword evidence="7 9" id="KW-1133">Transmembrane helix</keyword>
<feature type="transmembrane region" description="Helical" evidence="9">
    <location>
        <begin position="122"/>
        <end position="150"/>
    </location>
</feature>
<name>A0ABZ1C9T6_9BACT</name>
<evidence type="ECO:0000313" key="11">
    <source>
        <dbReference type="EMBL" id="WRQ88453.1"/>
    </source>
</evidence>
<sequence>MSSPEPTASIVIEAGRSERHYWKDLWRYRELLGFLAWRDIKVRYKQAVLGAAWALIQPVITTAIFTIVFGRLAGMPDGGIPYPLLVLSGLIAWQLFSTALSGSSGSLVSNANLVSKIYFPRLIVPLSAIGVAVVDFAIVLGLFTVMAISFGYYPTWHWLLLPVFIAFALLTALGAGMWLTALTVKYRDFRFITPFLIQIGLFVSPVGFRTDFYPSWQPLLSLNPMTGIINGFRWCLLQGNQSINFAGLTQGVLVILLLNVLGLWYFRRTERGFADII</sequence>
<evidence type="ECO:0000313" key="12">
    <source>
        <dbReference type="Proteomes" id="UP000738431"/>
    </source>
</evidence>
<feature type="transmembrane region" description="Helical" evidence="9">
    <location>
        <begin position="243"/>
        <end position="266"/>
    </location>
</feature>
<feature type="transmembrane region" description="Helical" evidence="9">
    <location>
        <begin position="191"/>
        <end position="208"/>
    </location>
</feature>
<feature type="transmembrane region" description="Helical" evidence="9">
    <location>
        <begin position="80"/>
        <end position="101"/>
    </location>
</feature>
<evidence type="ECO:0000256" key="4">
    <source>
        <dbReference type="ARBA" id="ARBA00022475"/>
    </source>
</evidence>
<evidence type="ECO:0000256" key="7">
    <source>
        <dbReference type="ARBA" id="ARBA00022989"/>
    </source>
</evidence>
<evidence type="ECO:0000256" key="5">
    <source>
        <dbReference type="ARBA" id="ARBA00022519"/>
    </source>
</evidence>
<reference evidence="11 12" key="2">
    <citation type="submission" date="2023-12" db="EMBL/GenBank/DDBJ databases">
        <title>Description of an unclassified Opitutus bacterium of Verrucomicrobiota.</title>
        <authorList>
            <person name="Zhang D.-F."/>
        </authorList>
    </citation>
    <scope>NUCLEOTIDE SEQUENCE [LARGE SCALE GENOMIC DNA]</scope>
    <source>
        <strain evidence="11 12">WL0086</strain>
    </source>
</reference>
<dbReference type="Pfam" id="PF01061">
    <property type="entry name" value="ABC2_membrane"/>
    <property type="match status" value="1"/>
</dbReference>
<dbReference type="EMBL" id="CP139781">
    <property type="protein sequence ID" value="WRQ88453.1"/>
    <property type="molecule type" value="Genomic_DNA"/>
</dbReference>
<keyword evidence="4 9" id="KW-1003">Cell membrane</keyword>
<evidence type="ECO:0000256" key="2">
    <source>
        <dbReference type="ARBA" id="ARBA00007783"/>
    </source>
</evidence>
<dbReference type="InterPro" id="IPR013525">
    <property type="entry name" value="ABC2_TM"/>
</dbReference>
<gene>
    <name evidence="11" type="ORF">K1X11_003500</name>
</gene>
<dbReference type="PANTHER" id="PTHR30413:SF8">
    <property type="entry name" value="TRANSPORT PERMEASE PROTEIN"/>
    <property type="match status" value="1"/>
</dbReference>
<comment type="similarity">
    <text evidence="2 9">Belongs to the ABC-2 integral membrane protein family.</text>
</comment>
<accession>A0ABZ1C9T6</accession>
<dbReference type="Proteomes" id="UP000738431">
    <property type="component" value="Chromosome"/>
</dbReference>
<proteinExistence type="inferred from homology"/>
<evidence type="ECO:0000259" key="10">
    <source>
        <dbReference type="PROSITE" id="PS51012"/>
    </source>
</evidence>
<keyword evidence="3 9" id="KW-0813">Transport</keyword>
<evidence type="ECO:0000256" key="3">
    <source>
        <dbReference type="ARBA" id="ARBA00022448"/>
    </source>
</evidence>
<evidence type="ECO:0000256" key="9">
    <source>
        <dbReference type="RuleBase" id="RU361157"/>
    </source>
</evidence>
<keyword evidence="12" id="KW-1185">Reference proteome</keyword>
<evidence type="ECO:0000256" key="1">
    <source>
        <dbReference type="ARBA" id="ARBA00004429"/>
    </source>
</evidence>
<evidence type="ECO:0000256" key="6">
    <source>
        <dbReference type="ARBA" id="ARBA00022692"/>
    </source>
</evidence>
<feature type="domain" description="ABC transmembrane type-2" evidence="10">
    <location>
        <begin position="49"/>
        <end position="269"/>
    </location>
</feature>
<organism evidence="11 12">
    <name type="scientific">Actomonas aquatica</name>
    <dbReference type="NCBI Taxonomy" id="2866162"/>
    <lineage>
        <taxon>Bacteria</taxon>
        <taxon>Pseudomonadati</taxon>
        <taxon>Verrucomicrobiota</taxon>
        <taxon>Opitutia</taxon>
        <taxon>Opitutales</taxon>
        <taxon>Opitutaceae</taxon>
        <taxon>Actomonas</taxon>
    </lineage>
</organism>
<dbReference type="RefSeq" id="WP_324726077.1">
    <property type="nucleotide sequence ID" value="NZ_CP139781.1"/>
</dbReference>
<dbReference type="InterPro" id="IPR047817">
    <property type="entry name" value="ABC2_TM_bact-type"/>
</dbReference>